<organism evidence="2 3">
    <name type="scientific">Cylindrodendrum hubeiense</name>
    <dbReference type="NCBI Taxonomy" id="595255"/>
    <lineage>
        <taxon>Eukaryota</taxon>
        <taxon>Fungi</taxon>
        <taxon>Dikarya</taxon>
        <taxon>Ascomycota</taxon>
        <taxon>Pezizomycotina</taxon>
        <taxon>Sordariomycetes</taxon>
        <taxon>Hypocreomycetidae</taxon>
        <taxon>Hypocreales</taxon>
        <taxon>Nectriaceae</taxon>
        <taxon>Cylindrodendrum</taxon>
    </lineage>
</organism>
<sequence>MVSSTIVRFATAILAGAFPFVHSLPHAESAYQPAHKALSTVYEFQQEAWIENLRVRDNGNVLLTRYDNHPRLYEIDPSEKHPTPRLLAEFPQYARDKALSGITEIRPDVFAFIVGPTRYDQANHTLVLRGGTIDIYTIDLNLEDPEAQLLTTFEGGFINGFSTLPGTTYGLASDSTNGVIYRIDFKTGKTTVAIQDFLLSPPADASIILGINGLQINEKGTIAYFANSARGIMASIPINPRTGSSTGEIKVLATMDLIFDDFAVGKDAIPRDNFTSLI</sequence>
<name>A0A9P5HA40_9HYPO</name>
<evidence type="ECO:0000256" key="1">
    <source>
        <dbReference type="SAM" id="SignalP"/>
    </source>
</evidence>
<comment type="caution">
    <text evidence="2">The sequence shown here is derived from an EMBL/GenBank/DDBJ whole genome shotgun (WGS) entry which is preliminary data.</text>
</comment>
<dbReference type="SUPFAM" id="SSF63829">
    <property type="entry name" value="Calcium-dependent phosphotriesterase"/>
    <property type="match status" value="1"/>
</dbReference>
<dbReference type="InterPro" id="IPR011042">
    <property type="entry name" value="6-blade_b-propeller_TolB-like"/>
</dbReference>
<dbReference type="Proteomes" id="UP000722485">
    <property type="component" value="Unassembled WGS sequence"/>
</dbReference>
<proteinExistence type="predicted"/>
<evidence type="ECO:0000313" key="2">
    <source>
        <dbReference type="EMBL" id="KAF7550229.1"/>
    </source>
</evidence>
<evidence type="ECO:0000313" key="3">
    <source>
        <dbReference type="Proteomes" id="UP000722485"/>
    </source>
</evidence>
<dbReference type="AlphaFoldDB" id="A0A9P5HA40"/>
<gene>
    <name evidence="2" type="ORF">G7Z17_g5871</name>
</gene>
<reference evidence="2" key="1">
    <citation type="submission" date="2020-03" db="EMBL/GenBank/DDBJ databases">
        <title>Draft Genome Sequence of Cylindrodendrum hubeiense.</title>
        <authorList>
            <person name="Buettner E."/>
            <person name="Kellner H."/>
        </authorList>
    </citation>
    <scope>NUCLEOTIDE SEQUENCE</scope>
    <source>
        <strain evidence="2">IHI 201604</strain>
    </source>
</reference>
<feature type="signal peptide" evidence="1">
    <location>
        <begin position="1"/>
        <end position="23"/>
    </location>
</feature>
<keyword evidence="3" id="KW-1185">Reference proteome</keyword>
<dbReference type="EMBL" id="JAANBB010000103">
    <property type="protein sequence ID" value="KAF7550229.1"/>
    <property type="molecule type" value="Genomic_DNA"/>
</dbReference>
<dbReference type="Gene3D" id="2.120.10.30">
    <property type="entry name" value="TolB, C-terminal domain"/>
    <property type="match status" value="1"/>
</dbReference>
<dbReference type="InterPro" id="IPR052998">
    <property type="entry name" value="Hetero-Diels-Alderase-like"/>
</dbReference>
<protein>
    <submittedName>
        <fullName evidence="2">Uncharacterized protein</fullName>
    </submittedName>
</protein>
<feature type="chain" id="PRO_5040212680" evidence="1">
    <location>
        <begin position="24"/>
        <end position="278"/>
    </location>
</feature>
<dbReference type="OrthoDB" id="9977941at2759"/>
<accession>A0A9P5HA40</accession>
<keyword evidence="1" id="KW-0732">Signal</keyword>
<dbReference type="PANTHER" id="PTHR42060">
    <property type="entry name" value="NHL REPEAT-CONTAINING PROTEIN-RELATED"/>
    <property type="match status" value="1"/>
</dbReference>
<dbReference type="PANTHER" id="PTHR42060:SF1">
    <property type="entry name" value="NHL REPEAT-CONTAINING PROTEIN"/>
    <property type="match status" value="1"/>
</dbReference>